<dbReference type="EMBL" id="NMUH01000365">
    <property type="protein sequence ID" value="MQL77757.1"/>
    <property type="molecule type" value="Genomic_DNA"/>
</dbReference>
<sequence>MSLNLVGAMWRSSWWLGSRRLPTPSRSSSPSRLLRPTQTVHLKSTKESVVEAPPHPWVMQVLGTKEDGRITRRSVSGVMERIG</sequence>
<dbReference type="Proteomes" id="UP000652761">
    <property type="component" value="Unassembled WGS sequence"/>
</dbReference>
<comment type="caution">
    <text evidence="1">The sequence shown here is derived from an EMBL/GenBank/DDBJ whole genome shotgun (WGS) entry which is preliminary data.</text>
</comment>
<reference evidence="1" key="1">
    <citation type="submission" date="2017-07" db="EMBL/GenBank/DDBJ databases">
        <title>Taro Niue Genome Assembly and Annotation.</title>
        <authorList>
            <person name="Atibalentja N."/>
            <person name="Keating K."/>
            <person name="Fields C.J."/>
        </authorList>
    </citation>
    <scope>NUCLEOTIDE SEQUENCE</scope>
    <source>
        <strain evidence="1">Niue_2</strain>
        <tissue evidence="1">Leaf</tissue>
    </source>
</reference>
<dbReference type="AlphaFoldDB" id="A0A843U6W2"/>
<evidence type="ECO:0000313" key="2">
    <source>
        <dbReference type="Proteomes" id="UP000652761"/>
    </source>
</evidence>
<gene>
    <name evidence="1" type="ORF">Taro_010177</name>
</gene>
<evidence type="ECO:0000313" key="1">
    <source>
        <dbReference type="EMBL" id="MQL77757.1"/>
    </source>
</evidence>
<accession>A0A843U6W2</accession>
<organism evidence="1 2">
    <name type="scientific">Colocasia esculenta</name>
    <name type="common">Wild taro</name>
    <name type="synonym">Arum esculentum</name>
    <dbReference type="NCBI Taxonomy" id="4460"/>
    <lineage>
        <taxon>Eukaryota</taxon>
        <taxon>Viridiplantae</taxon>
        <taxon>Streptophyta</taxon>
        <taxon>Embryophyta</taxon>
        <taxon>Tracheophyta</taxon>
        <taxon>Spermatophyta</taxon>
        <taxon>Magnoliopsida</taxon>
        <taxon>Liliopsida</taxon>
        <taxon>Araceae</taxon>
        <taxon>Aroideae</taxon>
        <taxon>Colocasieae</taxon>
        <taxon>Colocasia</taxon>
    </lineage>
</organism>
<name>A0A843U6W2_COLES</name>
<keyword evidence="2" id="KW-1185">Reference proteome</keyword>
<protein>
    <submittedName>
        <fullName evidence="1">Uncharacterized protein</fullName>
    </submittedName>
</protein>
<proteinExistence type="predicted"/>